<sequence length="104" mass="12416">NIINDFNRMNNEKTDDSLKSFLFTFKIHIDQFNEIVHDLYQQITNGSKAVDQLFIETNKQMWNDIEKQQKQLLDDISSIKNEQILTDEQSFDKLSHLLQIFHVE</sequence>
<gene>
    <name evidence="2" type="ORF">JXQ802_LOCUS56178</name>
    <name evidence="1" type="ORF">PYM288_LOCUS39624</name>
</gene>
<reference evidence="2" key="1">
    <citation type="submission" date="2021-02" db="EMBL/GenBank/DDBJ databases">
        <authorList>
            <person name="Nowell W R."/>
        </authorList>
    </citation>
    <scope>NUCLEOTIDE SEQUENCE</scope>
</reference>
<evidence type="ECO:0000313" key="3">
    <source>
        <dbReference type="Proteomes" id="UP000663870"/>
    </source>
</evidence>
<dbReference type="AlphaFoldDB" id="A0A816FI01"/>
<organism evidence="2 3">
    <name type="scientific">Rotaria sordida</name>
    <dbReference type="NCBI Taxonomy" id="392033"/>
    <lineage>
        <taxon>Eukaryota</taxon>
        <taxon>Metazoa</taxon>
        <taxon>Spiralia</taxon>
        <taxon>Gnathifera</taxon>
        <taxon>Rotifera</taxon>
        <taxon>Eurotatoria</taxon>
        <taxon>Bdelloidea</taxon>
        <taxon>Philodinida</taxon>
        <taxon>Philodinidae</taxon>
        <taxon>Rotaria</taxon>
    </lineage>
</organism>
<name>A0A816FI01_9BILA</name>
<keyword evidence="3" id="KW-1185">Reference proteome</keyword>
<comment type="caution">
    <text evidence="2">The sequence shown here is derived from an EMBL/GenBank/DDBJ whole genome shotgun (WGS) entry which is preliminary data.</text>
</comment>
<evidence type="ECO:0000313" key="2">
    <source>
        <dbReference type="EMBL" id="CAF1661811.1"/>
    </source>
</evidence>
<feature type="non-terminal residue" evidence="2">
    <location>
        <position position="1"/>
    </location>
</feature>
<dbReference type="EMBL" id="CAJNOL010012936">
    <property type="protein sequence ID" value="CAF1661811.1"/>
    <property type="molecule type" value="Genomic_DNA"/>
</dbReference>
<dbReference type="Proteomes" id="UP000663870">
    <property type="component" value="Unassembled WGS sequence"/>
</dbReference>
<dbReference type="Proteomes" id="UP000663854">
    <property type="component" value="Unassembled WGS sequence"/>
</dbReference>
<evidence type="ECO:0000313" key="1">
    <source>
        <dbReference type="EMBL" id="CAF1520699.1"/>
    </source>
</evidence>
<proteinExistence type="predicted"/>
<accession>A0A816FI01</accession>
<dbReference type="EMBL" id="CAJNOH010011094">
    <property type="protein sequence ID" value="CAF1520699.1"/>
    <property type="molecule type" value="Genomic_DNA"/>
</dbReference>
<protein>
    <submittedName>
        <fullName evidence="2">Uncharacterized protein</fullName>
    </submittedName>
</protein>